<reference evidence="1 2" key="1">
    <citation type="journal article" date="2015" name="Int. J. Syst. Evol. Microbiol.">
        <title>Sporolactobacillus shoreae sp. nov. and Sporolactobacillus spathodeae sp. nov., two spore-forming lactic acid bacteria isolated from tree barks in Thailand.</title>
        <authorList>
            <person name="Thamacharoensuk T."/>
            <person name="Kitahara M."/>
            <person name="Ohkuma M."/>
            <person name="Thongchul N."/>
            <person name="Tanasupawat S."/>
        </authorList>
    </citation>
    <scope>NUCLEOTIDE SEQUENCE [LARGE SCALE GENOMIC DNA]</scope>
    <source>
        <strain evidence="1 2">BK92</strain>
    </source>
</reference>
<name>A0A4Z0GHD1_9BACL</name>
<dbReference type="InterPro" id="IPR003615">
    <property type="entry name" value="HNH_nuc"/>
</dbReference>
<dbReference type="AlphaFoldDB" id="A0A4Z0GHD1"/>
<organism evidence="1 2">
    <name type="scientific">Sporolactobacillus shoreae</name>
    <dbReference type="NCBI Taxonomy" id="1465501"/>
    <lineage>
        <taxon>Bacteria</taxon>
        <taxon>Bacillati</taxon>
        <taxon>Bacillota</taxon>
        <taxon>Bacilli</taxon>
        <taxon>Bacillales</taxon>
        <taxon>Sporolactobacillaceae</taxon>
        <taxon>Sporolactobacillus</taxon>
    </lineage>
</organism>
<dbReference type="SUPFAM" id="SSF54060">
    <property type="entry name" value="His-Me finger endonucleases"/>
    <property type="match status" value="1"/>
</dbReference>
<dbReference type="EMBL" id="SRJD01000030">
    <property type="protein sequence ID" value="TGA96140.1"/>
    <property type="molecule type" value="Genomic_DNA"/>
</dbReference>
<dbReference type="InterPro" id="IPR052947">
    <property type="entry name" value="T6SS_Hcp1_domain"/>
</dbReference>
<keyword evidence="1" id="KW-0255">Endonuclease</keyword>
<comment type="caution">
    <text evidence="1">The sequence shown here is derived from an EMBL/GenBank/DDBJ whole genome shotgun (WGS) entry which is preliminary data.</text>
</comment>
<accession>A0A4Z0GHD1</accession>
<dbReference type="Proteomes" id="UP000298347">
    <property type="component" value="Unassembled WGS sequence"/>
</dbReference>
<dbReference type="OrthoDB" id="2366124at2"/>
<dbReference type="InterPro" id="IPR044925">
    <property type="entry name" value="His-Me_finger_sf"/>
</dbReference>
<dbReference type="GO" id="GO:0004519">
    <property type="term" value="F:endonuclease activity"/>
    <property type="evidence" value="ECO:0007669"/>
    <property type="project" value="UniProtKB-KW"/>
</dbReference>
<evidence type="ECO:0000313" key="1">
    <source>
        <dbReference type="EMBL" id="TGA96140.1"/>
    </source>
</evidence>
<dbReference type="PANTHER" id="PTHR34319:SF7">
    <property type="entry name" value="HNH ENDONUCLEASE DOMAIN-CONTAINING PROTEIN"/>
    <property type="match status" value="1"/>
</dbReference>
<sequence>MSKHEYSFDTNSFSGTLKGNNITLENIYFENIKYTKRDRAEFNQLRKKFDSSVRSNFAKSIVKNEYLINFLKNSGLSNSDISMLKLGKIPRGYNVHHKFPLDDGGTNNFSNLVLIKNHPYHKILTKYQIAKTGHMQEGDSIELKWPIPKKYIYPFETVRKEE</sequence>
<proteinExistence type="predicted"/>
<protein>
    <submittedName>
        <fullName evidence="1">HNH endonuclease</fullName>
    </submittedName>
</protein>
<keyword evidence="2" id="KW-1185">Reference proteome</keyword>
<keyword evidence="1" id="KW-0540">Nuclease</keyword>
<evidence type="ECO:0000313" key="2">
    <source>
        <dbReference type="Proteomes" id="UP000298347"/>
    </source>
</evidence>
<keyword evidence="1" id="KW-0378">Hydrolase</keyword>
<gene>
    <name evidence="1" type="ORF">E4665_16575</name>
</gene>
<dbReference type="CDD" id="cd00085">
    <property type="entry name" value="HNHc"/>
    <property type="match status" value="1"/>
</dbReference>
<dbReference type="PANTHER" id="PTHR34319">
    <property type="entry name" value="MAJOR EXPORTED PROTEIN"/>
    <property type="match status" value="1"/>
</dbReference>